<evidence type="ECO:0000313" key="1">
    <source>
        <dbReference type="EMBL" id="TFK59100.1"/>
    </source>
</evidence>
<dbReference type="EMBL" id="ML209081">
    <property type="protein sequence ID" value="TFK59100.1"/>
    <property type="molecule type" value="Genomic_DNA"/>
</dbReference>
<feature type="non-terminal residue" evidence="1">
    <location>
        <position position="1"/>
    </location>
</feature>
<protein>
    <submittedName>
        <fullName evidence="1">Uncharacterized protein</fullName>
    </submittedName>
</protein>
<dbReference type="Proteomes" id="UP000308600">
    <property type="component" value="Unassembled WGS sequence"/>
</dbReference>
<reference evidence="1 2" key="1">
    <citation type="journal article" date="2019" name="Nat. Ecol. Evol.">
        <title>Megaphylogeny resolves global patterns of mushroom evolution.</title>
        <authorList>
            <person name="Varga T."/>
            <person name="Krizsan K."/>
            <person name="Foldi C."/>
            <person name="Dima B."/>
            <person name="Sanchez-Garcia M."/>
            <person name="Sanchez-Ramirez S."/>
            <person name="Szollosi G.J."/>
            <person name="Szarkandi J.G."/>
            <person name="Papp V."/>
            <person name="Albert L."/>
            <person name="Andreopoulos W."/>
            <person name="Angelini C."/>
            <person name="Antonin V."/>
            <person name="Barry K.W."/>
            <person name="Bougher N.L."/>
            <person name="Buchanan P."/>
            <person name="Buyck B."/>
            <person name="Bense V."/>
            <person name="Catcheside P."/>
            <person name="Chovatia M."/>
            <person name="Cooper J."/>
            <person name="Damon W."/>
            <person name="Desjardin D."/>
            <person name="Finy P."/>
            <person name="Geml J."/>
            <person name="Haridas S."/>
            <person name="Hughes K."/>
            <person name="Justo A."/>
            <person name="Karasinski D."/>
            <person name="Kautmanova I."/>
            <person name="Kiss B."/>
            <person name="Kocsube S."/>
            <person name="Kotiranta H."/>
            <person name="LaButti K.M."/>
            <person name="Lechner B.E."/>
            <person name="Liimatainen K."/>
            <person name="Lipzen A."/>
            <person name="Lukacs Z."/>
            <person name="Mihaltcheva S."/>
            <person name="Morgado L.N."/>
            <person name="Niskanen T."/>
            <person name="Noordeloos M.E."/>
            <person name="Ohm R.A."/>
            <person name="Ortiz-Santana B."/>
            <person name="Ovrebo C."/>
            <person name="Racz N."/>
            <person name="Riley R."/>
            <person name="Savchenko A."/>
            <person name="Shiryaev A."/>
            <person name="Soop K."/>
            <person name="Spirin V."/>
            <person name="Szebenyi C."/>
            <person name="Tomsovsky M."/>
            <person name="Tulloss R.E."/>
            <person name="Uehling J."/>
            <person name="Grigoriev I.V."/>
            <person name="Vagvolgyi C."/>
            <person name="Papp T."/>
            <person name="Martin F.M."/>
            <person name="Miettinen O."/>
            <person name="Hibbett D.S."/>
            <person name="Nagy L.G."/>
        </authorList>
    </citation>
    <scope>NUCLEOTIDE SEQUENCE [LARGE SCALE GENOMIC DNA]</scope>
    <source>
        <strain evidence="1 2">NL-1719</strain>
    </source>
</reference>
<name>A0ACD3A086_9AGAR</name>
<evidence type="ECO:0000313" key="2">
    <source>
        <dbReference type="Proteomes" id="UP000308600"/>
    </source>
</evidence>
<proteinExistence type="predicted"/>
<organism evidence="1 2">
    <name type="scientific">Pluteus cervinus</name>
    <dbReference type="NCBI Taxonomy" id="181527"/>
    <lineage>
        <taxon>Eukaryota</taxon>
        <taxon>Fungi</taxon>
        <taxon>Dikarya</taxon>
        <taxon>Basidiomycota</taxon>
        <taxon>Agaricomycotina</taxon>
        <taxon>Agaricomycetes</taxon>
        <taxon>Agaricomycetidae</taxon>
        <taxon>Agaricales</taxon>
        <taxon>Pluteineae</taxon>
        <taxon>Pluteaceae</taxon>
        <taxon>Pluteus</taxon>
    </lineage>
</organism>
<feature type="non-terminal residue" evidence="1">
    <location>
        <position position="69"/>
    </location>
</feature>
<gene>
    <name evidence="1" type="ORF">BDN72DRAFT_742526</name>
</gene>
<accession>A0ACD3A086</accession>
<sequence>LVEHTEAMAARALPPDHSELRDQANEILKAKNGGELSDKEVIGKEWTYRFMTRHSDHLKSGWSHGLDVS</sequence>
<keyword evidence="2" id="KW-1185">Reference proteome</keyword>